<dbReference type="Pfam" id="PF04277">
    <property type="entry name" value="OAD_gamma"/>
    <property type="match status" value="1"/>
</dbReference>
<keyword evidence="2" id="KW-1003">Cell membrane</keyword>
<dbReference type="GO" id="GO:0036376">
    <property type="term" value="P:sodium ion export across plasma membrane"/>
    <property type="evidence" value="ECO:0007669"/>
    <property type="project" value="InterPro"/>
</dbReference>
<accession>A0A645CAY4</accession>
<evidence type="ECO:0000256" key="2">
    <source>
        <dbReference type="ARBA" id="ARBA00022475"/>
    </source>
</evidence>
<evidence type="ECO:0000256" key="4">
    <source>
        <dbReference type="ARBA" id="ARBA00022989"/>
    </source>
</evidence>
<dbReference type="InterPro" id="IPR005899">
    <property type="entry name" value="Na_pump_deCOase"/>
</dbReference>
<dbReference type="GO" id="GO:0005886">
    <property type="term" value="C:plasma membrane"/>
    <property type="evidence" value="ECO:0007669"/>
    <property type="project" value="UniProtKB-SubCell"/>
</dbReference>
<gene>
    <name evidence="7" type="ORF">SDC9_121037</name>
</gene>
<dbReference type="GO" id="GO:0015081">
    <property type="term" value="F:sodium ion transmembrane transporter activity"/>
    <property type="evidence" value="ECO:0007669"/>
    <property type="project" value="InterPro"/>
</dbReference>
<evidence type="ECO:0000256" key="6">
    <source>
        <dbReference type="SAM" id="Phobius"/>
    </source>
</evidence>
<feature type="transmembrane region" description="Helical" evidence="6">
    <location>
        <begin position="15"/>
        <end position="38"/>
    </location>
</feature>
<sequence length="134" mass="14216">MGTTYSWAQALQLTVMGLSIVFAVLAIIWFTLVIFGVVAKRNANKAAMAQKKTSIAQSPAKAVASAQPAVATSVSESTDSEDEIAAVIAAITAMIGNPSVKVSSVSEWKPNFSNKLYGGINNAKFYSKNKWKSI</sequence>
<dbReference type="AlphaFoldDB" id="A0A645CAY4"/>
<reference evidence="7" key="1">
    <citation type="submission" date="2019-08" db="EMBL/GenBank/DDBJ databases">
        <authorList>
            <person name="Kucharzyk K."/>
            <person name="Murdoch R.W."/>
            <person name="Higgins S."/>
            <person name="Loffler F."/>
        </authorList>
    </citation>
    <scope>NUCLEOTIDE SEQUENCE</scope>
</reference>
<name>A0A645CAY4_9ZZZZ</name>
<organism evidence="7">
    <name type="scientific">bioreactor metagenome</name>
    <dbReference type="NCBI Taxonomy" id="1076179"/>
    <lineage>
        <taxon>unclassified sequences</taxon>
        <taxon>metagenomes</taxon>
        <taxon>ecological metagenomes</taxon>
    </lineage>
</organism>
<evidence type="ECO:0008006" key="8">
    <source>
        <dbReference type="Google" id="ProtNLM"/>
    </source>
</evidence>
<evidence type="ECO:0000256" key="3">
    <source>
        <dbReference type="ARBA" id="ARBA00022692"/>
    </source>
</evidence>
<evidence type="ECO:0000256" key="5">
    <source>
        <dbReference type="ARBA" id="ARBA00023136"/>
    </source>
</evidence>
<comment type="caution">
    <text evidence="7">The sequence shown here is derived from an EMBL/GenBank/DDBJ whole genome shotgun (WGS) entry which is preliminary data.</text>
</comment>
<proteinExistence type="predicted"/>
<keyword evidence="5 6" id="KW-0472">Membrane</keyword>
<evidence type="ECO:0000313" key="7">
    <source>
        <dbReference type="EMBL" id="MPM74052.1"/>
    </source>
</evidence>
<dbReference type="EMBL" id="VSSQ01025721">
    <property type="protein sequence ID" value="MPM74052.1"/>
    <property type="molecule type" value="Genomic_DNA"/>
</dbReference>
<keyword evidence="3 6" id="KW-0812">Transmembrane</keyword>
<comment type="subcellular location">
    <subcellularLocation>
        <location evidence="1">Cell membrane</location>
    </subcellularLocation>
</comment>
<protein>
    <recommendedName>
        <fullName evidence="8">Oxaloacetate decarboxylase gamma chain</fullName>
    </recommendedName>
</protein>
<keyword evidence="4 6" id="KW-1133">Transmembrane helix</keyword>
<evidence type="ECO:0000256" key="1">
    <source>
        <dbReference type="ARBA" id="ARBA00004236"/>
    </source>
</evidence>